<dbReference type="InterPro" id="IPR021980">
    <property type="entry name" value="PHTF1/2_N"/>
</dbReference>
<dbReference type="AlphaFoldDB" id="A0A183LH32"/>
<accession>A0A183LH32</accession>
<reference evidence="8 9" key="1">
    <citation type="submission" date="2018-11" db="EMBL/GenBank/DDBJ databases">
        <authorList>
            <consortium name="Pathogen Informatics"/>
        </authorList>
    </citation>
    <scope>NUCLEOTIDE SEQUENCE [LARGE SCALE GENOMIC DNA]</scope>
    <source>
        <strain evidence="8 9">Zambia</strain>
    </source>
</reference>
<feature type="compositionally biased region" description="Basic residues" evidence="6">
    <location>
        <begin position="344"/>
        <end position="353"/>
    </location>
</feature>
<evidence type="ECO:0000313" key="9">
    <source>
        <dbReference type="Proteomes" id="UP000277204"/>
    </source>
</evidence>
<keyword evidence="2 7" id="KW-0812">Transmembrane</keyword>
<feature type="compositionally biased region" description="Polar residues" evidence="6">
    <location>
        <begin position="354"/>
        <end position="363"/>
    </location>
</feature>
<protein>
    <submittedName>
        <fullName evidence="8">Uncharacterized protein</fullName>
    </submittedName>
</protein>
<evidence type="ECO:0000256" key="2">
    <source>
        <dbReference type="ARBA" id="ARBA00022692"/>
    </source>
</evidence>
<dbReference type="Pfam" id="PF12129">
    <property type="entry name" value="PHTF1-2_N"/>
    <property type="match status" value="1"/>
</dbReference>
<keyword evidence="3 7" id="KW-1133">Transmembrane helix</keyword>
<sequence length="862" mass="97360">MSSAIQMAGIDRHSTRDGKTRSGLIDVDVIRGSVFAKAKTGHGWMAAVRWGLLRVAFAPFYWNYWRSHTSFRVAVYIMVHFFLQFLQVVFFLLTDPRTSNSSQDDLLLPCLLAICLGILHAHITAPHGKTGLYSSFMDNPMANQSFKDIGDHGLNSNCCQYNPDNLVNNKFSSVQTVMNRHSEYDHSSWFPVQSTTSEHHKFPANIYSANHQSKNVTNPNKEHIINTSEQCGHSSSGCFECCKTSQLMDRNYAKAQRNIHWRPCEMKPKKPLTSSYKFLKTHIDTDYQDDCSDIYGPGDDTQHELNVSDVTHGTDGPQTPCTLDEECGRTKLLHNSQVLEHRSRVVRRRRRHNSYNSKPGNSSRGHDADVEESEGELITAPSRKDVGEIGFSDQIVDGLNPEFIQQLRIKGGVGSDNHFESPNSDINPNSTILRTIKQVCESPFKSSNLHTSAKLPNTLGDFSANTESSNNVGVSKTQPISDSPIPLKTDQFSELECLPPHLSHVSSLSSSFDSFIGSSRRSLKRSLSMSFPVHSKNTTTNMFLNNNLMLKKSFSDGLLNCSMNFDSSQCHLFDNELLDALKSPFQQKRDFRSNYNNTKGQVREVLKLCSNRRNRLSSENISYRKISLSSHSSGAAESSTNSARSFSSVRKFPKGNGHIFGHSEFKNKSYECINKDDTITVFNRQRAKYLRLFLQRAFHPQHPRVVINSNHTDTDMLEPDSVVLNSKWSNENSKYSGKYVHSSKNPDINFKLSNQRISSLNSTNKSCLKSTPPKVFYNWFEANSLSGNINDRSQTTPTTDVTNSQDAVTHSSKRHMKQYIGPANSFVRNVYSHSHYFSKNESQDTNMNGRVRSFYSLISYIH</sequence>
<evidence type="ECO:0000256" key="3">
    <source>
        <dbReference type="ARBA" id="ARBA00022989"/>
    </source>
</evidence>
<dbReference type="InterPro" id="IPR039775">
    <property type="entry name" value="PHTF1/2"/>
</dbReference>
<gene>
    <name evidence="8" type="ORF">SMRZ_LOCUS3107</name>
</gene>
<keyword evidence="9" id="KW-1185">Reference proteome</keyword>
<evidence type="ECO:0000256" key="4">
    <source>
        <dbReference type="ARBA" id="ARBA00023136"/>
    </source>
</evidence>
<evidence type="ECO:0000256" key="7">
    <source>
        <dbReference type="SAM" id="Phobius"/>
    </source>
</evidence>
<proteinExistence type="predicted"/>
<comment type="subcellular location">
    <subcellularLocation>
        <location evidence="1">Membrane</location>
        <topology evidence="1">Multi-pass membrane protein</topology>
    </subcellularLocation>
</comment>
<organism evidence="8 9">
    <name type="scientific">Schistosoma margrebowiei</name>
    <dbReference type="NCBI Taxonomy" id="48269"/>
    <lineage>
        <taxon>Eukaryota</taxon>
        <taxon>Metazoa</taxon>
        <taxon>Spiralia</taxon>
        <taxon>Lophotrochozoa</taxon>
        <taxon>Platyhelminthes</taxon>
        <taxon>Trematoda</taxon>
        <taxon>Digenea</taxon>
        <taxon>Strigeidida</taxon>
        <taxon>Schistosomatoidea</taxon>
        <taxon>Schistosomatidae</taxon>
        <taxon>Schistosoma</taxon>
    </lineage>
</organism>
<name>A0A183LH32_9TREM</name>
<dbReference type="PANTHER" id="PTHR12680:SF6">
    <property type="entry name" value="PROTEIN PHTF"/>
    <property type="match status" value="1"/>
</dbReference>
<keyword evidence="4 7" id="KW-0472">Membrane</keyword>
<dbReference type="Proteomes" id="UP000277204">
    <property type="component" value="Unassembled WGS sequence"/>
</dbReference>
<evidence type="ECO:0000256" key="5">
    <source>
        <dbReference type="ARBA" id="ARBA00023180"/>
    </source>
</evidence>
<dbReference type="GO" id="GO:0016020">
    <property type="term" value="C:membrane"/>
    <property type="evidence" value="ECO:0007669"/>
    <property type="project" value="UniProtKB-SubCell"/>
</dbReference>
<dbReference type="STRING" id="48269.A0A183LH32"/>
<dbReference type="GO" id="GO:0005783">
    <property type="term" value="C:endoplasmic reticulum"/>
    <property type="evidence" value="ECO:0007669"/>
    <property type="project" value="InterPro"/>
</dbReference>
<evidence type="ECO:0000313" key="8">
    <source>
        <dbReference type="EMBL" id="VDO57096.1"/>
    </source>
</evidence>
<dbReference type="PANTHER" id="PTHR12680">
    <property type="entry name" value="PUTATIVE HOMEODOMAIN TRANSCRIPTION FACTOR PHTF"/>
    <property type="match status" value="1"/>
</dbReference>
<feature type="compositionally biased region" description="Basic and acidic residues" evidence="6">
    <location>
        <begin position="10"/>
        <end position="20"/>
    </location>
</feature>
<evidence type="ECO:0000256" key="6">
    <source>
        <dbReference type="SAM" id="MobiDB-lite"/>
    </source>
</evidence>
<feature type="transmembrane region" description="Helical" evidence="7">
    <location>
        <begin position="74"/>
        <end position="94"/>
    </location>
</feature>
<evidence type="ECO:0000256" key="1">
    <source>
        <dbReference type="ARBA" id="ARBA00004141"/>
    </source>
</evidence>
<keyword evidence="5" id="KW-0325">Glycoprotein</keyword>
<feature type="region of interest" description="Disordered" evidence="6">
    <location>
        <begin position="1"/>
        <end position="20"/>
    </location>
</feature>
<feature type="transmembrane region" description="Helical" evidence="7">
    <location>
        <begin position="106"/>
        <end position="125"/>
    </location>
</feature>
<dbReference type="EMBL" id="UZAI01000861">
    <property type="protein sequence ID" value="VDO57096.1"/>
    <property type="molecule type" value="Genomic_DNA"/>
</dbReference>
<feature type="region of interest" description="Disordered" evidence="6">
    <location>
        <begin position="338"/>
        <end position="385"/>
    </location>
</feature>